<keyword evidence="6 13" id="KW-1133">Transmembrane helix</keyword>
<evidence type="ECO:0000256" key="8">
    <source>
        <dbReference type="ARBA" id="ARBA00023065"/>
    </source>
</evidence>
<evidence type="ECO:0000313" key="14">
    <source>
        <dbReference type="EMBL" id="CAD7248131.1"/>
    </source>
</evidence>
<keyword evidence="9 13" id="KW-0472">Membrane</keyword>
<evidence type="ECO:0000313" key="15">
    <source>
        <dbReference type="Proteomes" id="UP000677054"/>
    </source>
</evidence>
<keyword evidence="4 12" id="KW-0894">Sodium channel</keyword>
<evidence type="ECO:0000256" key="12">
    <source>
        <dbReference type="RuleBase" id="RU000679"/>
    </source>
</evidence>
<evidence type="ECO:0000256" key="5">
    <source>
        <dbReference type="ARBA" id="ARBA00022692"/>
    </source>
</evidence>
<dbReference type="EMBL" id="CAJPEV010001718">
    <property type="protein sequence ID" value="CAG0894003.1"/>
    <property type="molecule type" value="Genomic_DNA"/>
</dbReference>
<sequence length="122" mass="13427">MESMGMEPHPERDVNVTMKTEVARVVVYFSSMDQETIVESASVTSTSLLSNLGGALSLYLGISMVMFLEIIEILPLIALAFVNRCFGIGHAPTANPPPRKRASRRIARMEYPISSAWVVNPD</sequence>
<gene>
    <name evidence="14" type="ORF">DSTB1V02_LOCUS7952</name>
</gene>
<keyword evidence="15" id="KW-1185">Reference proteome</keyword>
<dbReference type="Proteomes" id="UP000677054">
    <property type="component" value="Unassembled WGS sequence"/>
</dbReference>
<dbReference type="GO" id="GO:0016020">
    <property type="term" value="C:membrane"/>
    <property type="evidence" value="ECO:0007669"/>
    <property type="project" value="UniProtKB-SubCell"/>
</dbReference>
<dbReference type="InterPro" id="IPR001873">
    <property type="entry name" value="ENaC"/>
</dbReference>
<evidence type="ECO:0000256" key="1">
    <source>
        <dbReference type="ARBA" id="ARBA00004141"/>
    </source>
</evidence>
<dbReference type="Gene3D" id="1.10.287.770">
    <property type="entry name" value="YojJ-like"/>
    <property type="match status" value="1"/>
</dbReference>
<comment type="subcellular location">
    <subcellularLocation>
        <location evidence="1">Membrane</location>
        <topology evidence="1">Multi-pass membrane protein</topology>
    </subcellularLocation>
</comment>
<evidence type="ECO:0000256" key="2">
    <source>
        <dbReference type="ARBA" id="ARBA00007193"/>
    </source>
</evidence>
<evidence type="ECO:0000256" key="11">
    <source>
        <dbReference type="ARBA" id="ARBA00023303"/>
    </source>
</evidence>
<comment type="similarity">
    <text evidence="2 12">Belongs to the amiloride-sensitive sodium channel (TC 1.A.6) family.</text>
</comment>
<proteinExistence type="inferred from homology"/>
<keyword evidence="10 12" id="KW-0739">Sodium transport</keyword>
<dbReference type="Pfam" id="PF00858">
    <property type="entry name" value="ASC"/>
    <property type="match status" value="1"/>
</dbReference>
<protein>
    <submittedName>
        <fullName evidence="14">Uncharacterized protein</fullName>
    </submittedName>
</protein>
<keyword evidence="5 12" id="KW-0812">Transmembrane</keyword>
<evidence type="ECO:0000256" key="4">
    <source>
        <dbReference type="ARBA" id="ARBA00022461"/>
    </source>
</evidence>
<evidence type="ECO:0000256" key="10">
    <source>
        <dbReference type="ARBA" id="ARBA00023201"/>
    </source>
</evidence>
<evidence type="ECO:0000256" key="13">
    <source>
        <dbReference type="SAM" id="Phobius"/>
    </source>
</evidence>
<dbReference type="AlphaFoldDB" id="A0A7R9A6B7"/>
<evidence type="ECO:0000256" key="6">
    <source>
        <dbReference type="ARBA" id="ARBA00022989"/>
    </source>
</evidence>
<evidence type="ECO:0000256" key="3">
    <source>
        <dbReference type="ARBA" id="ARBA00022448"/>
    </source>
</evidence>
<reference evidence="14" key="1">
    <citation type="submission" date="2020-11" db="EMBL/GenBank/DDBJ databases">
        <authorList>
            <person name="Tran Van P."/>
        </authorList>
    </citation>
    <scope>NUCLEOTIDE SEQUENCE</scope>
</reference>
<keyword evidence="3 12" id="KW-0813">Transport</keyword>
<organism evidence="14">
    <name type="scientific">Darwinula stevensoni</name>
    <dbReference type="NCBI Taxonomy" id="69355"/>
    <lineage>
        <taxon>Eukaryota</taxon>
        <taxon>Metazoa</taxon>
        <taxon>Ecdysozoa</taxon>
        <taxon>Arthropoda</taxon>
        <taxon>Crustacea</taxon>
        <taxon>Oligostraca</taxon>
        <taxon>Ostracoda</taxon>
        <taxon>Podocopa</taxon>
        <taxon>Podocopida</taxon>
        <taxon>Darwinulocopina</taxon>
        <taxon>Darwinuloidea</taxon>
        <taxon>Darwinulidae</taxon>
        <taxon>Darwinula</taxon>
    </lineage>
</organism>
<feature type="transmembrane region" description="Helical" evidence="13">
    <location>
        <begin position="58"/>
        <end position="82"/>
    </location>
</feature>
<accession>A0A7R9A6B7</accession>
<keyword evidence="8 12" id="KW-0406">Ion transport</keyword>
<keyword evidence="7" id="KW-0915">Sodium</keyword>
<dbReference type="PRINTS" id="PR01078">
    <property type="entry name" value="AMINACHANNEL"/>
</dbReference>
<dbReference type="GO" id="GO:0005272">
    <property type="term" value="F:sodium channel activity"/>
    <property type="evidence" value="ECO:0007669"/>
    <property type="project" value="UniProtKB-KW"/>
</dbReference>
<dbReference type="EMBL" id="LR901235">
    <property type="protein sequence ID" value="CAD7248131.1"/>
    <property type="molecule type" value="Genomic_DNA"/>
</dbReference>
<evidence type="ECO:0000256" key="9">
    <source>
        <dbReference type="ARBA" id="ARBA00023136"/>
    </source>
</evidence>
<evidence type="ECO:0000256" key="7">
    <source>
        <dbReference type="ARBA" id="ARBA00023053"/>
    </source>
</evidence>
<name>A0A7R9A6B7_9CRUS</name>
<keyword evidence="11 12" id="KW-0407">Ion channel</keyword>